<accession>A0A2P2QZG1</accession>
<protein>
    <submittedName>
        <fullName evidence="1">Uncharacterized protein</fullName>
    </submittedName>
</protein>
<proteinExistence type="predicted"/>
<dbReference type="EMBL" id="GGEC01091853">
    <property type="protein sequence ID" value="MBX72337.1"/>
    <property type="molecule type" value="Transcribed_RNA"/>
</dbReference>
<reference evidence="1" key="1">
    <citation type="submission" date="2018-02" db="EMBL/GenBank/DDBJ databases">
        <title>Rhizophora mucronata_Transcriptome.</title>
        <authorList>
            <person name="Meera S.P."/>
            <person name="Sreeshan A."/>
            <person name="Augustine A."/>
        </authorList>
    </citation>
    <scope>NUCLEOTIDE SEQUENCE</scope>
    <source>
        <tissue evidence="1">Leaf</tissue>
    </source>
</reference>
<organism evidence="1">
    <name type="scientific">Rhizophora mucronata</name>
    <name type="common">Asiatic mangrove</name>
    <dbReference type="NCBI Taxonomy" id="61149"/>
    <lineage>
        <taxon>Eukaryota</taxon>
        <taxon>Viridiplantae</taxon>
        <taxon>Streptophyta</taxon>
        <taxon>Embryophyta</taxon>
        <taxon>Tracheophyta</taxon>
        <taxon>Spermatophyta</taxon>
        <taxon>Magnoliopsida</taxon>
        <taxon>eudicotyledons</taxon>
        <taxon>Gunneridae</taxon>
        <taxon>Pentapetalae</taxon>
        <taxon>rosids</taxon>
        <taxon>fabids</taxon>
        <taxon>Malpighiales</taxon>
        <taxon>Rhizophoraceae</taxon>
        <taxon>Rhizophora</taxon>
    </lineage>
</organism>
<sequence length="70" mass="8245">MESVCIRYQYLGCSSRSNFQGWDLVRKMALTMLVWQVILLATKNPRHKLYWASKTNALCQTSKHFQTCQM</sequence>
<evidence type="ECO:0000313" key="1">
    <source>
        <dbReference type="EMBL" id="MBX72337.1"/>
    </source>
</evidence>
<name>A0A2P2QZG1_RHIMU</name>
<dbReference type="AlphaFoldDB" id="A0A2P2QZG1"/>